<proteinExistence type="predicted"/>
<evidence type="ECO:0000259" key="2">
    <source>
        <dbReference type="Pfam" id="PF01734"/>
    </source>
</evidence>
<evidence type="ECO:0000313" key="4">
    <source>
        <dbReference type="Proteomes" id="UP000815698"/>
    </source>
</evidence>
<dbReference type="InterPro" id="IPR002641">
    <property type="entry name" value="PNPLA_dom"/>
</dbReference>
<sequence>MHPVLNLIRTRMAAGSRPLHRDDDARLAVVLEGGSSRAAHGGSMICELEERGLLAAFDAVYGSSAGALNGAWLVCERARANVHGWWISESMGAIMKPGNLWRGQPVVDGEHIVDVVYETVTPMGFDEILASPVEFHPAGTDAADVTLAQLHGDADGPYTGCEEVWCLDHENIPVPCEMGLAEVAEWGEVHEEVGETLWPALCAWVESGNYTSVGRCLPSTSDFEERYCGQWERFDDFAAQLAEDTGLMDGWPEEAQRYFNWESWTRDLLFDHTVIPAPDGGVFVFRDL</sequence>
<dbReference type="Pfam" id="PF07275">
    <property type="entry name" value="ArdA"/>
    <property type="match status" value="1"/>
</dbReference>
<keyword evidence="1" id="KW-0443">Lipid metabolism</keyword>
<feature type="domain" description="PNPLA" evidence="2">
    <location>
        <begin position="29"/>
        <end position="135"/>
    </location>
</feature>
<evidence type="ECO:0000256" key="1">
    <source>
        <dbReference type="ARBA" id="ARBA00023098"/>
    </source>
</evidence>
<dbReference type="InterPro" id="IPR041893">
    <property type="entry name" value="ArdA_dom3"/>
</dbReference>
<organism evidence="3 4">
    <name type="scientific">Dermabacter jinjuensis</name>
    <dbReference type="NCBI Taxonomy" id="1667168"/>
    <lineage>
        <taxon>Bacteria</taxon>
        <taxon>Bacillati</taxon>
        <taxon>Actinomycetota</taxon>
        <taxon>Actinomycetes</taxon>
        <taxon>Micrococcales</taxon>
        <taxon>Dermabacteraceae</taxon>
        <taxon>Dermabacter</taxon>
    </lineage>
</organism>
<name>A0ABN5DNT0_9MICO</name>
<gene>
    <name evidence="3" type="ORF">COP05_07690</name>
</gene>
<dbReference type="Gene3D" id="3.40.1090.10">
    <property type="entry name" value="Cytosolic phospholipase A2 catalytic domain"/>
    <property type="match status" value="1"/>
</dbReference>
<dbReference type="InterPro" id="IPR016035">
    <property type="entry name" value="Acyl_Trfase/lysoPLipase"/>
</dbReference>
<reference evidence="3 4" key="1">
    <citation type="journal article" date="2016" name="Int. J. Syst. Evol. Microbiol.">
        <title>Dermabacter jinjuensis sp. nov., a novel species of the genus Dermabacter isolated from a clinical specimen.</title>
        <authorList>
            <person name="Park Y.K."/>
            <person name="Lee K.M."/>
            <person name="Lee W.K."/>
            <person name="Cho M.J."/>
            <person name="Lee H.S."/>
            <person name="Cho Y.G."/>
            <person name="Lee Y.C."/>
            <person name="Lee W.K."/>
            <person name="Seong W.K."/>
            <person name="Hwang K.J."/>
        </authorList>
    </citation>
    <scope>NUCLEOTIDE SEQUENCE [LARGE SCALE GENOMIC DNA]</scope>
    <source>
        <strain evidence="3 4">32T</strain>
    </source>
</reference>
<dbReference type="SUPFAM" id="SSF52151">
    <property type="entry name" value="FabD/lysophospholipase-like"/>
    <property type="match status" value="1"/>
</dbReference>
<protein>
    <recommendedName>
        <fullName evidence="2">PNPLA domain-containing protein</fullName>
    </recommendedName>
</protein>
<dbReference type="InterPro" id="IPR009899">
    <property type="entry name" value="ArdA"/>
</dbReference>
<dbReference type="Proteomes" id="UP000815698">
    <property type="component" value="Chromosome"/>
</dbReference>
<dbReference type="EMBL" id="CP023482">
    <property type="protein sequence ID" value="ATH96976.1"/>
    <property type="molecule type" value="Genomic_DNA"/>
</dbReference>
<keyword evidence="4" id="KW-1185">Reference proteome</keyword>
<accession>A0ABN5DNT0</accession>
<dbReference type="Gene3D" id="1.10.10.1190">
    <property type="entry name" value="Antirestriction protein ArdA, domain 3"/>
    <property type="match status" value="1"/>
</dbReference>
<dbReference type="Pfam" id="PF01734">
    <property type="entry name" value="Patatin"/>
    <property type="match status" value="1"/>
</dbReference>
<evidence type="ECO:0000313" key="3">
    <source>
        <dbReference type="EMBL" id="ATH96976.1"/>
    </source>
</evidence>